<feature type="transmembrane region" description="Helical" evidence="4">
    <location>
        <begin position="128"/>
        <end position="150"/>
    </location>
</feature>
<keyword evidence="7" id="KW-1185">Reference proteome</keyword>
<dbReference type="GO" id="GO:0016853">
    <property type="term" value="F:isomerase activity"/>
    <property type="evidence" value="ECO:0007669"/>
    <property type="project" value="UniProtKB-KW"/>
</dbReference>
<dbReference type="GO" id="GO:0005777">
    <property type="term" value="C:peroxisome"/>
    <property type="evidence" value="ECO:0007669"/>
    <property type="project" value="TreeGrafter"/>
</dbReference>
<dbReference type="PANTHER" id="PTHR23309:SF9">
    <property type="entry name" value="PEROXISOMAL FATTY ACID BETA-OXIDATION MULTIFUNCTIONAL PROTEIN MFP2"/>
    <property type="match status" value="1"/>
</dbReference>
<keyword evidence="1" id="KW-0413">Isomerase</keyword>
<accession>A0AA35Y3E7</accession>
<keyword evidence="3" id="KW-0511">Multifunctional enzyme</keyword>
<dbReference type="AlphaFoldDB" id="A0AA35Y3E7"/>
<dbReference type="GO" id="GO:0003857">
    <property type="term" value="F:(3S)-3-hydroxyacyl-CoA dehydrogenase (NAD+) activity"/>
    <property type="evidence" value="ECO:0007669"/>
    <property type="project" value="TreeGrafter"/>
</dbReference>
<dbReference type="InterPro" id="IPR006176">
    <property type="entry name" value="3-OHacyl-CoA_DH_NAD-bd"/>
</dbReference>
<dbReference type="GO" id="GO:0070403">
    <property type="term" value="F:NAD+ binding"/>
    <property type="evidence" value="ECO:0007669"/>
    <property type="project" value="InterPro"/>
</dbReference>
<dbReference type="SUPFAM" id="SSF51735">
    <property type="entry name" value="NAD(P)-binding Rossmann-fold domains"/>
    <property type="match status" value="1"/>
</dbReference>
<sequence length="192" mass="21563">MPGGTRRVRRILVVSSEDPMEISEVEALNELRQTETCKSLVHIFFALYNTSKISGITDMGLQPRKVNRVGVIGPGSIAIATTFILANIHVIFKEDDENSLEATLGEIKANFHNLLMAGKMTKEKLERIVSLLKDTLVVVCTWGLTYFEIFTQHKHRGINRQEKVSLGKELRMLSRAARDAGALREAKDKLEK</sequence>
<reference evidence="6" key="1">
    <citation type="submission" date="2023-04" db="EMBL/GenBank/DDBJ databases">
        <authorList>
            <person name="Vijverberg K."/>
            <person name="Xiong W."/>
            <person name="Schranz E."/>
        </authorList>
    </citation>
    <scope>NUCLEOTIDE SEQUENCE</scope>
</reference>
<evidence type="ECO:0000256" key="2">
    <source>
        <dbReference type="ARBA" id="ARBA00023239"/>
    </source>
</evidence>
<keyword evidence="4" id="KW-0812">Transmembrane</keyword>
<feature type="domain" description="3-hydroxyacyl-CoA dehydrogenase NAD binding" evidence="5">
    <location>
        <begin position="69"/>
        <end position="133"/>
    </location>
</feature>
<dbReference type="GO" id="GO:0016829">
    <property type="term" value="F:lyase activity"/>
    <property type="evidence" value="ECO:0007669"/>
    <property type="project" value="UniProtKB-KW"/>
</dbReference>
<keyword evidence="4" id="KW-1133">Transmembrane helix</keyword>
<evidence type="ECO:0000313" key="7">
    <source>
        <dbReference type="Proteomes" id="UP001177003"/>
    </source>
</evidence>
<gene>
    <name evidence="6" type="ORF">LSALG_LOCUS4221</name>
</gene>
<protein>
    <recommendedName>
        <fullName evidence="5">3-hydroxyacyl-CoA dehydrogenase NAD binding domain-containing protein</fullName>
    </recommendedName>
</protein>
<keyword evidence="4" id="KW-0472">Membrane</keyword>
<keyword evidence="2" id="KW-0456">Lyase</keyword>
<evidence type="ECO:0000259" key="5">
    <source>
        <dbReference type="Pfam" id="PF02737"/>
    </source>
</evidence>
<evidence type="ECO:0000256" key="3">
    <source>
        <dbReference type="ARBA" id="ARBA00023268"/>
    </source>
</evidence>
<feature type="transmembrane region" description="Helical" evidence="4">
    <location>
        <begin position="69"/>
        <end position="92"/>
    </location>
</feature>
<evidence type="ECO:0000256" key="1">
    <source>
        <dbReference type="ARBA" id="ARBA00023235"/>
    </source>
</evidence>
<dbReference type="Proteomes" id="UP001177003">
    <property type="component" value="Chromosome 0"/>
</dbReference>
<dbReference type="Gene3D" id="3.40.50.720">
    <property type="entry name" value="NAD(P)-binding Rossmann-like Domain"/>
    <property type="match status" value="1"/>
</dbReference>
<dbReference type="Pfam" id="PF02737">
    <property type="entry name" value="3HCDH_N"/>
    <property type="match status" value="1"/>
</dbReference>
<evidence type="ECO:0000256" key="4">
    <source>
        <dbReference type="SAM" id="Phobius"/>
    </source>
</evidence>
<dbReference type="EMBL" id="OX465086">
    <property type="protein sequence ID" value="CAI9263535.1"/>
    <property type="molecule type" value="Genomic_DNA"/>
</dbReference>
<dbReference type="GO" id="GO:0006635">
    <property type="term" value="P:fatty acid beta-oxidation"/>
    <property type="evidence" value="ECO:0007669"/>
    <property type="project" value="TreeGrafter"/>
</dbReference>
<proteinExistence type="predicted"/>
<dbReference type="PANTHER" id="PTHR23309">
    <property type="entry name" value="3-HYDROXYACYL-COA DEHYROGENASE"/>
    <property type="match status" value="1"/>
</dbReference>
<organism evidence="6 7">
    <name type="scientific">Lactuca saligna</name>
    <name type="common">Willowleaf lettuce</name>
    <dbReference type="NCBI Taxonomy" id="75948"/>
    <lineage>
        <taxon>Eukaryota</taxon>
        <taxon>Viridiplantae</taxon>
        <taxon>Streptophyta</taxon>
        <taxon>Embryophyta</taxon>
        <taxon>Tracheophyta</taxon>
        <taxon>Spermatophyta</taxon>
        <taxon>Magnoliopsida</taxon>
        <taxon>eudicotyledons</taxon>
        <taxon>Gunneridae</taxon>
        <taxon>Pentapetalae</taxon>
        <taxon>asterids</taxon>
        <taxon>campanulids</taxon>
        <taxon>Asterales</taxon>
        <taxon>Asteraceae</taxon>
        <taxon>Cichorioideae</taxon>
        <taxon>Cichorieae</taxon>
        <taxon>Lactucinae</taxon>
        <taxon>Lactuca</taxon>
    </lineage>
</organism>
<dbReference type="InterPro" id="IPR036291">
    <property type="entry name" value="NAD(P)-bd_dom_sf"/>
</dbReference>
<evidence type="ECO:0000313" key="6">
    <source>
        <dbReference type="EMBL" id="CAI9263535.1"/>
    </source>
</evidence>
<name>A0AA35Y3E7_LACSI</name>